<protein>
    <recommendedName>
        <fullName evidence="3">HTH CENPB-type domain-containing protein</fullName>
    </recommendedName>
</protein>
<sequence>MPQHEGRLRTSGTGRKKPNHNRSSFTNRHKLEVANHFISGRSMKHTMQTFYPILSDDAMDQRRKLVYKWRNIISVLEESCQSTAVADMKYVRAPGIVTILPREAEAAIVQWINLFRKEGVPISSAMLRLKGDEIADDLGIAAFRGSWH</sequence>
<name>A0A8J5LVP4_9STRA</name>
<reference evidence="4" key="1">
    <citation type="submission" date="2021-01" db="EMBL/GenBank/DDBJ databases">
        <title>Phytophthora aleatoria, a newly-described species from Pinus radiata is distinct from Phytophthora cactorum isolates based on comparative genomics.</title>
        <authorList>
            <person name="Mcdougal R."/>
            <person name="Panda P."/>
            <person name="Williams N."/>
            <person name="Studholme D.J."/>
        </authorList>
    </citation>
    <scope>NUCLEOTIDE SEQUENCE</scope>
    <source>
        <strain evidence="4">NZFS 4037</strain>
    </source>
</reference>
<dbReference type="AlphaFoldDB" id="A0A8J5LVP4"/>
<feature type="region of interest" description="Disordered" evidence="2">
    <location>
        <begin position="1"/>
        <end position="26"/>
    </location>
</feature>
<dbReference type="GO" id="GO:0003677">
    <property type="term" value="F:DNA binding"/>
    <property type="evidence" value="ECO:0007669"/>
    <property type="project" value="UniProtKB-KW"/>
</dbReference>
<accession>A0A8J5LVP4</accession>
<comment type="caution">
    <text evidence="4">The sequence shown here is derived from an EMBL/GenBank/DDBJ whole genome shotgun (WGS) entry which is preliminary data.</text>
</comment>
<feature type="domain" description="HTH CENPB-type" evidence="3">
    <location>
        <begin position="92"/>
        <end position="148"/>
    </location>
</feature>
<dbReference type="PROSITE" id="PS51253">
    <property type="entry name" value="HTH_CENPB"/>
    <property type="match status" value="1"/>
</dbReference>
<gene>
    <name evidence="4" type="ORF">JG688_00017012</name>
</gene>
<organism evidence="4 5">
    <name type="scientific">Phytophthora aleatoria</name>
    <dbReference type="NCBI Taxonomy" id="2496075"/>
    <lineage>
        <taxon>Eukaryota</taxon>
        <taxon>Sar</taxon>
        <taxon>Stramenopiles</taxon>
        <taxon>Oomycota</taxon>
        <taxon>Peronosporomycetes</taxon>
        <taxon>Peronosporales</taxon>
        <taxon>Peronosporaceae</taxon>
        <taxon>Phytophthora</taxon>
    </lineage>
</organism>
<evidence type="ECO:0000256" key="2">
    <source>
        <dbReference type="SAM" id="MobiDB-lite"/>
    </source>
</evidence>
<keyword evidence="1" id="KW-0238">DNA-binding</keyword>
<dbReference type="EMBL" id="JAENGY010002331">
    <property type="protein sequence ID" value="KAG6944574.1"/>
    <property type="molecule type" value="Genomic_DNA"/>
</dbReference>
<evidence type="ECO:0000259" key="3">
    <source>
        <dbReference type="PROSITE" id="PS51253"/>
    </source>
</evidence>
<dbReference type="Proteomes" id="UP000709295">
    <property type="component" value="Unassembled WGS sequence"/>
</dbReference>
<evidence type="ECO:0000313" key="5">
    <source>
        <dbReference type="Proteomes" id="UP000709295"/>
    </source>
</evidence>
<keyword evidence="5" id="KW-1185">Reference proteome</keyword>
<proteinExistence type="predicted"/>
<evidence type="ECO:0000256" key="1">
    <source>
        <dbReference type="ARBA" id="ARBA00023125"/>
    </source>
</evidence>
<dbReference type="InterPro" id="IPR006600">
    <property type="entry name" value="HTH_CenpB_DNA-bd_dom"/>
</dbReference>
<evidence type="ECO:0000313" key="4">
    <source>
        <dbReference type="EMBL" id="KAG6944574.1"/>
    </source>
</evidence>